<reference evidence="2 3" key="1">
    <citation type="submission" date="2019-07" db="EMBL/GenBank/DDBJ databases">
        <authorList>
            <person name="Kim J."/>
        </authorList>
    </citation>
    <scope>NUCLEOTIDE SEQUENCE [LARGE SCALE GENOMIC DNA]</scope>
    <source>
        <strain evidence="2 3">JC52</strain>
    </source>
</reference>
<keyword evidence="1" id="KW-1133">Transmembrane helix</keyword>
<organism evidence="2 3">
    <name type="scientific">Paenibacillus cremeus</name>
    <dbReference type="NCBI Taxonomy" id="2163881"/>
    <lineage>
        <taxon>Bacteria</taxon>
        <taxon>Bacillati</taxon>
        <taxon>Bacillota</taxon>
        <taxon>Bacilli</taxon>
        <taxon>Bacillales</taxon>
        <taxon>Paenibacillaceae</taxon>
        <taxon>Paenibacillus</taxon>
    </lineage>
</organism>
<keyword evidence="1" id="KW-0472">Membrane</keyword>
<feature type="transmembrane region" description="Helical" evidence="1">
    <location>
        <begin position="47"/>
        <end position="73"/>
    </location>
</feature>
<sequence>MAIGLLLSIVLDSLTGGPNWILPLLAVALLIPFSIAVLREHHEWTRLIAIVIAVVVTVGLIASVIFLINALFTHAAEGQELFRDAALLWVINVAVFAVWYWEIDQGGPQLRSHRESRSTDFLFPQMTSDAEQWRGWKPEFLDYLFLAFNTSTAFSPTDTLVMSRRAKLLMMTQASISLVVIAVIAARAVNIA</sequence>
<feature type="transmembrane region" description="Helical" evidence="1">
    <location>
        <begin position="85"/>
        <end position="103"/>
    </location>
</feature>
<evidence type="ECO:0000256" key="1">
    <source>
        <dbReference type="SAM" id="Phobius"/>
    </source>
</evidence>
<feature type="transmembrane region" description="Helical" evidence="1">
    <location>
        <begin position="168"/>
        <end position="189"/>
    </location>
</feature>
<dbReference type="AlphaFoldDB" id="A0A559K6B2"/>
<proteinExistence type="predicted"/>
<keyword evidence="3" id="KW-1185">Reference proteome</keyword>
<feature type="transmembrane region" description="Helical" evidence="1">
    <location>
        <begin position="20"/>
        <end position="38"/>
    </location>
</feature>
<dbReference type="OrthoDB" id="5402524at2"/>
<gene>
    <name evidence="2" type="ORF">FPZ49_22920</name>
</gene>
<dbReference type="Proteomes" id="UP000317036">
    <property type="component" value="Unassembled WGS sequence"/>
</dbReference>
<dbReference type="EMBL" id="VNJI01000034">
    <property type="protein sequence ID" value="TVY07646.1"/>
    <property type="molecule type" value="Genomic_DNA"/>
</dbReference>
<evidence type="ECO:0000313" key="2">
    <source>
        <dbReference type="EMBL" id="TVY07646.1"/>
    </source>
</evidence>
<protein>
    <submittedName>
        <fullName evidence="2">DUF1345 domain-containing protein</fullName>
    </submittedName>
</protein>
<comment type="caution">
    <text evidence="2">The sequence shown here is derived from an EMBL/GenBank/DDBJ whole genome shotgun (WGS) entry which is preliminary data.</text>
</comment>
<name>A0A559K6B2_9BACL</name>
<evidence type="ECO:0000313" key="3">
    <source>
        <dbReference type="Proteomes" id="UP000317036"/>
    </source>
</evidence>
<accession>A0A559K6B2</accession>
<keyword evidence="1" id="KW-0812">Transmembrane</keyword>